<dbReference type="STRING" id="646529.Desaci_4499"/>
<dbReference type="RefSeq" id="WP_014829323.1">
    <property type="nucleotide sequence ID" value="NC_018068.1"/>
</dbReference>
<dbReference type="Gene3D" id="1.25.40.10">
    <property type="entry name" value="Tetratricopeptide repeat domain"/>
    <property type="match status" value="1"/>
</dbReference>
<dbReference type="InterPro" id="IPR001789">
    <property type="entry name" value="Sig_transdc_resp-reg_receiver"/>
</dbReference>
<dbReference type="HOGENOM" id="CLU_000445_14_3_9"/>
<dbReference type="eggNOG" id="COG3947">
    <property type="taxonomic scope" value="Bacteria"/>
</dbReference>
<evidence type="ECO:0000256" key="1">
    <source>
        <dbReference type="ARBA" id="ARBA00018672"/>
    </source>
</evidence>
<dbReference type="InterPro" id="IPR051677">
    <property type="entry name" value="AfsR-DnrI-RedD_regulator"/>
</dbReference>
<evidence type="ECO:0000256" key="2">
    <source>
        <dbReference type="ARBA" id="ARBA00024867"/>
    </source>
</evidence>
<dbReference type="PANTHER" id="PTHR35807">
    <property type="entry name" value="TRANSCRIPTIONAL REGULATOR REDD-RELATED"/>
    <property type="match status" value="1"/>
</dbReference>
<dbReference type="SMART" id="SM00448">
    <property type="entry name" value="REC"/>
    <property type="match status" value="1"/>
</dbReference>
<dbReference type="Pfam" id="PF03704">
    <property type="entry name" value="BTAD"/>
    <property type="match status" value="1"/>
</dbReference>
<keyword evidence="6" id="KW-1185">Reference proteome</keyword>
<proteinExistence type="predicted"/>
<dbReference type="PROSITE" id="PS50110">
    <property type="entry name" value="RESPONSE_REGULATORY"/>
    <property type="match status" value="1"/>
</dbReference>
<evidence type="ECO:0000256" key="3">
    <source>
        <dbReference type="PROSITE-ProRule" id="PRU00169"/>
    </source>
</evidence>
<dbReference type="Gene3D" id="3.40.50.2300">
    <property type="match status" value="1"/>
</dbReference>
<protein>
    <recommendedName>
        <fullName evidence="1">Stage 0 sporulation protein A homolog</fullName>
    </recommendedName>
</protein>
<dbReference type="KEGG" id="dai:Desaci_4499"/>
<dbReference type="SUPFAM" id="SSF52172">
    <property type="entry name" value="CheY-like"/>
    <property type="match status" value="1"/>
</dbReference>
<evidence type="ECO:0000259" key="4">
    <source>
        <dbReference type="PROSITE" id="PS50110"/>
    </source>
</evidence>
<dbReference type="InterPro" id="IPR036388">
    <property type="entry name" value="WH-like_DNA-bd_sf"/>
</dbReference>
<feature type="modified residue" description="4-aspartylphosphate" evidence="3">
    <location>
        <position position="55"/>
    </location>
</feature>
<dbReference type="Gene3D" id="1.10.10.10">
    <property type="entry name" value="Winged helix-like DNA-binding domain superfamily/Winged helix DNA-binding domain"/>
    <property type="match status" value="1"/>
</dbReference>
<organism evidence="5 6">
    <name type="scientific">Desulfosporosinus acidiphilus (strain DSM 22704 / JCM 16185 / SJ4)</name>
    <dbReference type="NCBI Taxonomy" id="646529"/>
    <lineage>
        <taxon>Bacteria</taxon>
        <taxon>Bacillati</taxon>
        <taxon>Bacillota</taxon>
        <taxon>Clostridia</taxon>
        <taxon>Eubacteriales</taxon>
        <taxon>Desulfitobacteriaceae</taxon>
        <taxon>Desulfosporosinus</taxon>
    </lineage>
</organism>
<dbReference type="AlphaFoldDB" id="I4DC16"/>
<sequence length="373" mass="43012">MMIKCIIVDDEWYNLEEISKLVAKTGFMSVEGKYQNPVRALEEVTVISPQVAFIDIGMLEMDGITLAEKLMEKEPSMRIVFITAWDQYAIQAFDLNALDYVMKPIKLERFQRMAAKIQKEVQLKVSLQSSSDLKIKCFDQLEVSIGDNPVKWERAKAEELFAYLLMNHGRYIHKDTIIQDLWPGYEYAKALAILQTSICKIRSVFSRNKREVTLNFNRGKYCLSISRAECDYLEAEKVLSQYKTGDKAVYEAVEKACKQFAGGFLPRQGYVWSLEKDEELRRRLALSLKEIMAAYLIEGNNVKVLRVLKLLAGLEPYDEEINCRLLALLADQGDYRGVTNHYQWLTRILREEYGTVPSAQIIGVVNSFYDQIK</sequence>
<dbReference type="PANTHER" id="PTHR35807:SF2">
    <property type="entry name" value="TRANSCRIPTIONAL ACTIVATOR DOMAIN"/>
    <property type="match status" value="1"/>
</dbReference>
<dbReference type="Pfam" id="PF00072">
    <property type="entry name" value="Response_reg"/>
    <property type="match status" value="1"/>
</dbReference>
<keyword evidence="3" id="KW-0597">Phosphoprotein</keyword>
<evidence type="ECO:0000313" key="5">
    <source>
        <dbReference type="EMBL" id="AFM43340.1"/>
    </source>
</evidence>
<dbReference type="SMART" id="SM01043">
    <property type="entry name" value="BTAD"/>
    <property type="match status" value="1"/>
</dbReference>
<accession>I4DC16</accession>
<reference evidence="5 6" key="1">
    <citation type="journal article" date="2012" name="J. Bacteriol.">
        <title>Complete genome sequences of Desulfosporosinus orientis DSM765T, Desulfosporosinus youngiae DSM17734T, Desulfosporosinus meridiei DSM13257T, and Desulfosporosinus acidiphilus DSM22704T.</title>
        <authorList>
            <person name="Pester M."/>
            <person name="Brambilla E."/>
            <person name="Alazard D."/>
            <person name="Rattei T."/>
            <person name="Weinmaier T."/>
            <person name="Han J."/>
            <person name="Lucas S."/>
            <person name="Lapidus A."/>
            <person name="Cheng J.F."/>
            <person name="Goodwin L."/>
            <person name="Pitluck S."/>
            <person name="Peters L."/>
            <person name="Ovchinnikova G."/>
            <person name="Teshima H."/>
            <person name="Detter J.C."/>
            <person name="Han C.S."/>
            <person name="Tapia R."/>
            <person name="Land M.L."/>
            <person name="Hauser L."/>
            <person name="Kyrpides N.C."/>
            <person name="Ivanova N.N."/>
            <person name="Pagani I."/>
            <person name="Huntmann M."/>
            <person name="Wei C.L."/>
            <person name="Davenport K.W."/>
            <person name="Daligault H."/>
            <person name="Chain P.S."/>
            <person name="Chen A."/>
            <person name="Mavromatis K."/>
            <person name="Markowitz V."/>
            <person name="Szeto E."/>
            <person name="Mikhailova N."/>
            <person name="Pati A."/>
            <person name="Wagner M."/>
            <person name="Woyke T."/>
            <person name="Ollivier B."/>
            <person name="Klenk H.P."/>
            <person name="Spring S."/>
            <person name="Loy A."/>
        </authorList>
    </citation>
    <scope>NUCLEOTIDE SEQUENCE [LARGE SCALE GENOMIC DNA]</scope>
    <source>
        <strain evidence="6">DSM 22704 / JCM 16185 / SJ4</strain>
    </source>
</reference>
<dbReference type="InterPro" id="IPR005158">
    <property type="entry name" value="BTAD"/>
</dbReference>
<dbReference type="Proteomes" id="UP000002892">
    <property type="component" value="Chromosome"/>
</dbReference>
<dbReference type="EMBL" id="CP003639">
    <property type="protein sequence ID" value="AFM43340.1"/>
    <property type="molecule type" value="Genomic_DNA"/>
</dbReference>
<name>I4DC16_DESAJ</name>
<dbReference type="SUPFAM" id="SSF48452">
    <property type="entry name" value="TPR-like"/>
    <property type="match status" value="1"/>
</dbReference>
<dbReference type="InterPro" id="IPR011006">
    <property type="entry name" value="CheY-like_superfamily"/>
</dbReference>
<evidence type="ECO:0000313" key="6">
    <source>
        <dbReference type="Proteomes" id="UP000002892"/>
    </source>
</evidence>
<dbReference type="GO" id="GO:0000160">
    <property type="term" value="P:phosphorelay signal transduction system"/>
    <property type="evidence" value="ECO:0007669"/>
    <property type="project" value="InterPro"/>
</dbReference>
<dbReference type="InterPro" id="IPR011990">
    <property type="entry name" value="TPR-like_helical_dom_sf"/>
</dbReference>
<comment type="function">
    <text evidence="2">May play the central regulatory role in sporulation. It may be an element of the effector pathway responsible for the activation of sporulation genes in response to nutritional stress. Spo0A may act in concert with spo0H (a sigma factor) to control the expression of some genes that are critical to the sporulation process.</text>
</comment>
<gene>
    <name evidence="5" type="ordered locus">Desaci_4499</name>
</gene>
<feature type="domain" description="Response regulatory" evidence="4">
    <location>
        <begin position="4"/>
        <end position="118"/>
    </location>
</feature>